<name>A0A0F9BF08_9ZZZZ</name>
<feature type="non-terminal residue" evidence="1">
    <location>
        <position position="60"/>
    </location>
</feature>
<proteinExistence type="predicted"/>
<evidence type="ECO:0008006" key="2">
    <source>
        <dbReference type="Google" id="ProtNLM"/>
    </source>
</evidence>
<evidence type="ECO:0000313" key="1">
    <source>
        <dbReference type="EMBL" id="KKK89234.1"/>
    </source>
</evidence>
<organism evidence="1">
    <name type="scientific">marine sediment metagenome</name>
    <dbReference type="NCBI Taxonomy" id="412755"/>
    <lineage>
        <taxon>unclassified sequences</taxon>
        <taxon>metagenomes</taxon>
        <taxon>ecological metagenomes</taxon>
    </lineage>
</organism>
<dbReference type="EMBL" id="LAZR01049617">
    <property type="protein sequence ID" value="KKK89234.1"/>
    <property type="molecule type" value="Genomic_DNA"/>
</dbReference>
<protein>
    <recommendedName>
        <fullName evidence="2">Homoserine kinase</fullName>
    </recommendedName>
</protein>
<gene>
    <name evidence="1" type="ORF">LCGC14_2735130</name>
</gene>
<comment type="caution">
    <text evidence="1">The sequence shown here is derived from an EMBL/GenBank/DDBJ whole genome shotgun (WGS) entry which is preliminary data.</text>
</comment>
<sequence length="60" mass="6013">MIEVYAPASIGNFAVGFDALGAALAPIDGTLLGDVVAVSAAITDEFVCSGEYAHKLPSDA</sequence>
<dbReference type="InterPro" id="IPR014721">
    <property type="entry name" value="Ribsml_uS5_D2-typ_fold_subgr"/>
</dbReference>
<dbReference type="AlphaFoldDB" id="A0A0F9BF08"/>
<dbReference type="Gene3D" id="3.30.230.10">
    <property type="match status" value="1"/>
</dbReference>
<accession>A0A0F9BF08</accession>
<reference evidence="1" key="1">
    <citation type="journal article" date="2015" name="Nature">
        <title>Complex archaea that bridge the gap between prokaryotes and eukaryotes.</title>
        <authorList>
            <person name="Spang A."/>
            <person name="Saw J.H."/>
            <person name="Jorgensen S.L."/>
            <person name="Zaremba-Niedzwiedzka K."/>
            <person name="Martijn J."/>
            <person name="Lind A.E."/>
            <person name="van Eijk R."/>
            <person name="Schleper C."/>
            <person name="Guy L."/>
            <person name="Ettema T.J."/>
        </authorList>
    </citation>
    <scope>NUCLEOTIDE SEQUENCE</scope>
</reference>